<comment type="caution">
    <text evidence="1">The sequence shown here is derived from an EMBL/GenBank/DDBJ whole genome shotgun (WGS) entry which is preliminary data.</text>
</comment>
<dbReference type="AlphaFoldDB" id="A0A0W8FE24"/>
<evidence type="ECO:0008006" key="2">
    <source>
        <dbReference type="Google" id="ProtNLM"/>
    </source>
</evidence>
<dbReference type="EMBL" id="LNQE01001324">
    <property type="protein sequence ID" value="KUG19128.1"/>
    <property type="molecule type" value="Genomic_DNA"/>
</dbReference>
<organism evidence="1">
    <name type="scientific">hydrocarbon metagenome</name>
    <dbReference type="NCBI Taxonomy" id="938273"/>
    <lineage>
        <taxon>unclassified sequences</taxon>
        <taxon>metagenomes</taxon>
        <taxon>ecological metagenomes</taxon>
    </lineage>
</organism>
<gene>
    <name evidence="1" type="ORF">ASZ90_011162</name>
</gene>
<evidence type="ECO:0000313" key="1">
    <source>
        <dbReference type="EMBL" id="KUG19128.1"/>
    </source>
</evidence>
<sequence length="174" mass="19226">MKRDEEMKRIAYLERIPVDARWKIAGSRASALPIMYRKAFRQVTDELSYNEIERDIWRGLGREAGIITSAFRLPVEDAGDIAGALIAASQTLYGPEYAAEITEATPGRATLAVKECPLLNRANEMEADPKSVCNACHAYANAAVEGMNQHYGIHYAQGMCTGDASCILTITRKR</sequence>
<proteinExistence type="predicted"/>
<reference evidence="1" key="1">
    <citation type="journal article" date="2015" name="Proc. Natl. Acad. Sci. U.S.A.">
        <title>Networks of energetic and metabolic interactions define dynamics in microbial communities.</title>
        <authorList>
            <person name="Embree M."/>
            <person name="Liu J.K."/>
            <person name="Al-Bassam M.M."/>
            <person name="Zengler K."/>
        </authorList>
    </citation>
    <scope>NUCLEOTIDE SEQUENCE</scope>
</reference>
<accession>A0A0W8FE24</accession>
<protein>
    <recommendedName>
        <fullName evidence="2">L-2-amino-thiazoline-4-carboxylic acid hydrolase</fullName>
    </recommendedName>
</protein>
<name>A0A0W8FE24_9ZZZZ</name>